<sequence>MRGKKYFLYIISLLLAINFAACKTDNKKQSAGKEIEKSFDIKAAENIVNSYMNYLMKEDYQNVSRFYSKEISKNIPKINKQPLKIRGYNIIEINEIGKSGLFRIKVARMNMSEPYASLEEYILKVIKEDTDYKISDVNTSIDKEAFLKNGRLRIRSKNNVDTNLLIDPGGIPNYAFSKDDKAKTDKIEVSKKNYGPMIFSYSGYSIAISTYEKDSFAGIIKIDESMAVQGGQKDDQSQQGGSTGGEKGATGLVKEKPVGKEFTALDLLKNSKIDYMVFSGDEKFLLIQYSKDGYGKSIGLYHSEGGEMIPYEFEKNYPIDKVDIIFSSFDKEALNFEVVPRAGADKSVGEYIGRWRMDLKEFRVKKM</sequence>
<gene>
    <name evidence="3" type="ORF">CLLI_16680</name>
</gene>
<dbReference type="RefSeq" id="WP_106063763.1">
    <property type="nucleotide sequence ID" value="NZ_PVXO01000045.1"/>
</dbReference>
<evidence type="ECO:0000256" key="2">
    <source>
        <dbReference type="SAM" id="SignalP"/>
    </source>
</evidence>
<feature type="chain" id="PRO_5039276682" description="Head-tail adaptor protein" evidence="2">
    <location>
        <begin position="21"/>
        <end position="367"/>
    </location>
</feature>
<evidence type="ECO:0000256" key="1">
    <source>
        <dbReference type="SAM" id="MobiDB-lite"/>
    </source>
</evidence>
<evidence type="ECO:0000313" key="4">
    <source>
        <dbReference type="Proteomes" id="UP000239706"/>
    </source>
</evidence>
<evidence type="ECO:0008006" key="5">
    <source>
        <dbReference type="Google" id="ProtNLM"/>
    </source>
</evidence>
<feature type="region of interest" description="Disordered" evidence="1">
    <location>
        <begin position="229"/>
        <end position="251"/>
    </location>
</feature>
<proteinExistence type="predicted"/>
<feature type="signal peptide" evidence="2">
    <location>
        <begin position="1"/>
        <end position="20"/>
    </location>
</feature>
<reference evidence="3 4" key="1">
    <citation type="submission" date="2018-03" db="EMBL/GenBank/DDBJ databases">
        <title>Genome sequence of Clostridium liquoris DSM 100320.</title>
        <authorList>
            <person name="Poehlein A."/>
            <person name="Daniel R."/>
        </authorList>
    </citation>
    <scope>NUCLEOTIDE SEQUENCE [LARGE SCALE GENOMIC DNA]</scope>
    <source>
        <strain evidence="3 4">DSM 100320</strain>
    </source>
</reference>
<dbReference type="EMBL" id="PVXO01000045">
    <property type="protein sequence ID" value="PRR78409.1"/>
    <property type="molecule type" value="Genomic_DNA"/>
</dbReference>
<dbReference type="OrthoDB" id="1950593at2"/>
<keyword evidence="2" id="KW-0732">Signal</keyword>
<dbReference type="AlphaFoldDB" id="A0A2T0B3E3"/>
<protein>
    <recommendedName>
        <fullName evidence="5">Head-tail adaptor protein</fullName>
    </recommendedName>
</protein>
<accession>A0A2T0B3E3</accession>
<keyword evidence="4" id="KW-1185">Reference proteome</keyword>
<name>A0A2T0B3E3_9CLOT</name>
<comment type="caution">
    <text evidence="3">The sequence shown here is derived from an EMBL/GenBank/DDBJ whole genome shotgun (WGS) entry which is preliminary data.</text>
</comment>
<evidence type="ECO:0000313" key="3">
    <source>
        <dbReference type="EMBL" id="PRR78409.1"/>
    </source>
</evidence>
<organism evidence="3 4">
    <name type="scientific">Clostridium liquoris</name>
    <dbReference type="NCBI Taxonomy" id="1289519"/>
    <lineage>
        <taxon>Bacteria</taxon>
        <taxon>Bacillati</taxon>
        <taxon>Bacillota</taxon>
        <taxon>Clostridia</taxon>
        <taxon>Eubacteriales</taxon>
        <taxon>Clostridiaceae</taxon>
        <taxon>Clostridium</taxon>
    </lineage>
</organism>
<dbReference type="Proteomes" id="UP000239706">
    <property type="component" value="Unassembled WGS sequence"/>
</dbReference>